<dbReference type="EMBL" id="JBHSED010000003">
    <property type="protein sequence ID" value="MFC4302332.1"/>
    <property type="molecule type" value="Genomic_DNA"/>
</dbReference>
<dbReference type="CDD" id="cd16917">
    <property type="entry name" value="HATPase_UhpB-NarQ-NarX-like"/>
    <property type="match status" value="1"/>
</dbReference>
<dbReference type="RefSeq" id="WP_378126183.1">
    <property type="nucleotide sequence ID" value="NZ_JBHSED010000003.1"/>
</dbReference>
<dbReference type="Gene3D" id="3.30.565.10">
    <property type="entry name" value="Histidine kinase-like ATPase, C-terminal domain"/>
    <property type="match status" value="1"/>
</dbReference>
<dbReference type="Proteomes" id="UP001595755">
    <property type="component" value="Unassembled WGS sequence"/>
</dbReference>
<dbReference type="PANTHER" id="PTHR43642">
    <property type="entry name" value="HYBRID SIGNAL TRANSDUCTION HISTIDINE KINASE G"/>
    <property type="match status" value="1"/>
</dbReference>
<dbReference type="Pfam" id="PF13191">
    <property type="entry name" value="AAA_16"/>
    <property type="match status" value="1"/>
</dbReference>
<dbReference type="InterPro" id="IPR027417">
    <property type="entry name" value="P-loop_NTPase"/>
</dbReference>
<dbReference type="SUPFAM" id="SSF56112">
    <property type="entry name" value="Protein kinase-like (PK-like)"/>
    <property type="match status" value="1"/>
</dbReference>
<dbReference type="SUPFAM" id="SSF55781">
    <property type="entry name" value="GAF domain-like"/>
    <property type="match status" value="1"/>
</dbReference>
<dbReference type="Gene3D" id="3.30.200.20">
    <property type="entry name" value="Phosphorylase Kinase, domain 1"/>
    <property type="match status" value="1"/>
</dbReference>
<keyword evidence="1" id="KW-0175">Coiled coil</keyword>
<dbReference type="InterPro" id="IPR041664">
    <property type="entry name" value="AAA_16"/>
</dbReference>
<feature type="coiled-coil region" evidence="1">
    <location>
        <begin position="1462"/>
        <end position="1493"/>
    </location>
</feature>
<feature type="domain" description="Protein kinase" evidence="2">
    <location>
        <begin position="21"/>
        <end position="286"/>
    </location>
</feature>
<gene>
    <name evidence="3" type="ORF">ACFO1S_02610</name>
</gene>
<reference evidence="4" key="1">
    <citation type="journal article" date="2019" name="Int. J. Syst. Evol. Microbiol.">
        <title>The Global Catalogue of Microorganisms (GCM) 10K type strain sequencing project: providing services to taxonomists for standard genome sequencing and annotation.</title>
        <authorList>
            <consortium name="The Broad Institute Genomics Platform"/>
            <consortium name="The Broad Institute Genome Sequencing Center for Infectious Disease"/>
            <person name="Wu L."/>
            <person name="Ma J."/>
        </authorList>
    </citation>
    <scope>NUCLEOTIDE SEQUENCE [LARGE SCALE GENOMIC DNA]</scope>
    <source>
        <strain evidence="4">CGMCC 4.1641</strain>
    </source>
</reference>
<sequence length="1705" mass="192984">MRDPTIEASGEQIMRLELQGYETREKLGCHDDICFYRLQRYEDGLLAIAKTTRDAYPDEKQVAAFRHEYDLLRTLDGRGALKAYGLEYEGERPVLLLQDIGGSTLDQLIRERGQATDLQELLGIAVAAADSLVRIHREKITLNEISPGHLMVNLGTREAKFADLRLGASRSARSPLSSITDRPDSLLPYISPEQTGRSGASADYRSDFYALGATLYEWLSGKVPFELKDTLDIVYHHLAIKPQPLELIREGIPQMVSEIIAKCLEKSPDARYESAYGLKFDLEKSLKALEGSGTIGKFALAERDVPNRLTIPTRLYGRSREQALLIDALRRAAEGGAEHFEIIGGGGIGKTSFVLKTLQDAASREGTFAKGKFDPNRKAAPYDVWVQAIGELVGQRLTESELEVEVWKLRIMKALESYGQLLIERVPMLELVIGPQPVVPSLPPIEAQRRFHLLLNRFFQLFGRQDRPLILFLDDLQWADEASLQYLNYLLEDRETRHTLIVTAYRDEETPMTHALRRADRQPEERGLTVSRIRLNVLDAADVHRLLGDALRSIGEDRDELVAMLLQKTDGNPLFLKQFLQDLFDGGRIAFDEIAEKWVWDMSGIAETRIADNAAAYISEKLKHLPEPMAHALSRAAFLGSPFAVESLLPFTGLSEDELCEELDHAVREGLLQASSKKLKQYKFEHDRIQQAAYALVSEEERIALHLRIGTALADRMRSGGEAGQFEAVQHLNRAVERFASSDLRRELAELNLLAGLKAKQSTAYETALDYLRRATDLIGEADWERDYNFVFPMYRERAELEFLCSYFAEANELFQLLIAKAATNVDQALVYNLMMQLESTQNNHVEVIELGRRSLALLGFKMNAAPSALRLLRLELRLKWKLRKYPIDSLIELPVMEDEIGRAAITALVNVSSALFFIDKKGWLAATFAMIELTLDRGQTPEASIGFVGYALYHYSFRRLEVAFQWGMLAYEWSKPYPALHAKTIAAFSLCYDSWRKYKPEMLERFSEHAGKVGLESGDLLQGNQSVIINGVSQFQFGKPISIIYERMIAHSGEIRRQNNELLWKQAILLVSMLVRLSGHRAADDPFPIEEVGSEAFYRSVRGDETRIIEELMFVAVYLPGYIFGEYREANEALKRTSELAASRQDNRENVMQYTYEALVWAQLYEDMPAKERSAAWTGLRERRRMLRKYARQCPEDYLHKYLFVKAEMAQIKGKSRQAEEWFALSIEAARTHGHIHDLAMAAESCGKHGLRQGKPHLAKIYLTEAHNAYQQWGAWVKAADMERQYGHLLNAKPESGMERVDYLSVARSAQALSGEMEMNRLLDTLMRLMLQNSGAEYGALLLEHGGKWKVEIHGTPAELRIESIPLEEAANLVPAAIIGYAARTREVVVLEDASEAGMFARNPAVREKRLKSVLCLPIFHQSKPVGLLYMENKLTPNAFTPERLDVLKLFGSQCAISIANAKLYSDVQELKNNLERQVEERTRSLERSMLETSAALAEVSVYEERSRIAQEIHDIVGHTLTSTVIQIEAGKRLIRKDAEEAAARLREAQDLVRHGLNEIRGSVHMLKEDKYANLGDTLGQLIRDTERNMGVVIQAEIEDFPDLPASHKKMFYYALQEGLTNGIRHGGSLKFRFHLNDADGAAQFRLQDYGKGASKIAMGFGLKAMKDRAEQLGGDLEIEFRQGEGFLLSIDLPYPKRRKEDRK</sequence>
<proteinExistence type="predicted"/>
<dbReference type="Pfam" id="PF07730">
    <property type="entry name" value="HisKA_3"/>
    <property type="match status" value="1"/>
</dbReference>
<dbReference type="InterPro" id="IPR011712">
    <property type="entry name" value="Sig_transdc_His_kin_sub3_dim/P"/>
</dbReference>
<dbReference type="Pfam" id="PF00069">
    <property type="entry name" value="Pkinase"/>
    <property type="match status" value="1"/>
</dbReference>
<evidence type="ECO:0000259" key="2">
    <source>
        <dbReference type="PROSITE" id="PS50011"/>
    </source>
</evidence>
<dbReference type="Gene3D" id="3.30.450.40">
    <property type="match status" value="1"/>
</dbReference>
<dbReference type="Gene3D" id="3.40.50.300">
    <property type="entry name" value="P-loop containing nucleotide triphosphate hydrolases"/>
    <property type="match status" value="1"/>
</dbReference>
<dbReference type="Pfam" id="PF01590">
    <property type="entry name" value="GAF"/>
    <property type="match status" value="1"/>
</dbReference>
<dbReference type="PANTHER" id="PTHR43642:SF1">
    <property type="entry name" value="HYBRID SIGNAL TRANSDUCTION HISTIDINE KINASE G"/>
    <property type="match status" value="1"/>
</dbReference>
<evidence type="ECO:0000313" key="3">
    <source>
        <dbReference type="EMBL" id="MFC4302332.1"/>
    </source>
</evidence>
<dbReference type="PROSITE" id="PS50011">
    <property type="entry name" value="PROTEIN_KINASE_DOM"/>
    <property type="match status" value="1"/>
</dbReference>
<dbReference type="InterPro" id="IPR053159">
    <property type="entry name" value="Hybrid_Histidine_Kinase"/>
</dbReference>
<accession>A0ABV8S4I3</accession>
<keyword evidence="4" id="KW-1185">Reference proteome</keyword>
<organism evidence="3 4">
    <name type="scientific">Cohnella boryungensis</name>
    <dbReference type="NCBI Taxonomy" id="768479"/>
    <lineage>
        <taxon>Bacteria</taxon>
        <taxon>Bacillati</taxon>
        <taxon>Bacillota</taxon>
        <taxon>Bacilli</taxon>
        <taxon>Bacillales</taxon>
        <taxon>Paenibacillaceae</taxon>
        <taxon>Cohnella</taxon>
    </lineage>
</organism>
<evidence type="ECO:0000313" key="4">
    <source>
        <dbReference type="Proteomes" id="UP001595755"/>
    </source>
</evidence>
<evidence type="ECO:0000256" key="1">
    <source>
        <dbReference type="SAM" id="Coils"/>
    </source>
</evidence>
<dbReference type="SMART" id="SM00220">
    <property type="entry name" value="S_TKc"/>
    <property type="match status" value="1"/>
</dbReference>
<dbReference type="Gene3D" id="1.10.510.10">
    <property type="entry name" value="Transferase(Phosphotransferase) domain 1"/>
    <property type="match status" value="1"/>
</dbReference>
<dbReference type="SUPFAM" id="SSF52540">
    <property type="entry name" value="P-loop containing nucleoside triphosphate hydrolases"/>
    <property type="match status" value="1"/>
</dbReference>
<protein>
    <submittedName>
        <fullName evidence="3">AAA family ATPase</fullName>
    </submittedName>
</protein>
<dbReference type="Gene3D" id="1.20.5.1930">
    <property type="match status" value="1"/>
</dbReference>
<dbReference type="SUPFAM" id="SSF55874">
    <property type="entry name" value="ATPase domain of HSP90 chaperone/DNA topoisomerase II/histidine kinase"/>
    <property type="match status" value="1"/>
</dbReference>
<dbReference type="InterPro" id="IPR029016">
    <property type="entry name" value="GAF-like_dom_sf"/>
</dbReference>
<dbReference type="InterPro" id="IPR011009">
    <property type="entry name" value="Kinase-like_dom_sf"/>
</dbReference>
<comment type="caution">
    <text evidence="3">The sequence shown here is derived from an EMBL/GenBank/DDBJ whole genome shotgun (WGS) entry which is preliminary data.</text>
</comment>
<dbReference type="InterPro" id="IPR003018">
    <property type="entry name" value="GAF"/>
</dbReference>
<dbReference type="InterPro" id="IPR036890">
    <property type="entry name" value="HATPase_C_sf"/>
</dbReference>
<dbReference type="InterPro" id="IPR000719">
    <property type="entry name" value="Prot_kinase_dom"/>
</dbReference>
<name>A0ABV8S4I3_9BACL</name>
<dbReference type="SMART" id="SM00065">
    <property type="entry name" value="GAF"/>
    <property type="match status" value="1"/>
</dbReference>